<dbReference type="PANTHER" id="PTHR42794">
    <property type="entry name" value="HEMIN IMPORT ATP-BINDING PROTEIN HMUV"/>
    <property type="match status" value="1"/>
</dbReference>
<dbReference type="SMART" id="SM00382">
    <property type="entry name" value="AAA"/>
    <property type="match status" value="1"/>
</dbReference>
<keyword evidence="2" id="KW-0547">Nucleotide-binding</keyword>
<evidence type="ECO:0000313" key="8">
    <source>
        <dbReference type="Proteomes" id="UP001203058"/>
    </source>
</evidence>
<dbReference type="RefSeq" id="WP_241446113.1">
    <property type="nucleotide sequence ID" value="NZ_JAKZHW010000001.1"/>
</dbReference>
<name>A0ABS9VK42_9SPHN</name>
<dbReference type="Gene3D" id="3.40.50.300">
    <property type="entry name" value="P-loop containing nucleotide triphosphate hydrolases"/>
    <property type="match status" value="1"/>
</dbReference>
<evidence type="ECO:0000256" key="5">
    <source>
        <dbReference type="ARBA" id="ARBA00037066"/>
    </source>
</evidence>
<dbReference type="PROSITE" id="PS50893">
    <property type="entry name" value="ABC_TRANSPORTER_2"/>
    <property type="match status" value="1"/>
</dbReference>
<keyword evidence="4" id="KW-1278">Translocase</keyword>
<accession>A0ABS9VK42</accession>
<dbReference type="PANTHER" id="PTHR42794:SF1">
    <property type="entry name" value="HEMIN IMPORT ATP-BINDING PROTEIN HMUV"/>
    <property type="match status" value="1"/>
</dbReference>
<dbReference type="InterPro" id="IPR003439">
    <property type="entry name" value="ABC_transporter-like_ATP-bd"/>
</dbReference>
<dbReference type="InterPro" id="IPR027417">
    <property type="entry name" value="P-loop_NTPase"/>
</dbReference>
<gene>
    <name evidence="7" type="ORF">LZ016_04480</name>
</gene>
<evidence type="ECO:0000256" key="3">
    <source>
        <dbReference type="ARBA" id="ARBA00022840"/>
    </source>
</evidence>
<evidence type="ECO:0000256" key="2">
    <source>
        <dbReference type="ARBA" id="ARBA00022741"/>
    </source>
</evidence>
<reference evidence="7 8" key="1">
    <citation type="submission" date="2022-03" db="EMBL/GenBank/DDBJ databases">
        <authorList>
            <person name="Jo J.-H."/>
            <person name="Im W.-T."/>
        </authorList>
    </citation>
    <scope>NUCLEOTIDE SEQUENCE [LARGE SCALE GENOMIC DNA]</scope>
    <source>
        <strain evidence="7 8">SM33</strain>
    </source>
</reference>
<keyword evidence="8" id="KW-1185">Reference proteome</keyword>
<dbReference type="SUPFAM" id="SSF52540">
    <property type="entry name" value="P-loop containing nucleoside triphosphate hydrolases"/>
    <property type="match status" value="1"/>
</dbReference>
<evidence type="ECO:0000313" key="7">
    <source>
        <dbReference type="EMBL" id="MCH8615358.1"/>
    </source>
</evidence>
<keyword evidence="3 7" id="KW-0067">ATP-binding</keyword>
<organism evidence="7 8">
    <name type="scientific">Sphingomonas telluris</name>
    <dbReference type="NCBI Taxonomy" id="2907998"/>
    <lineage>
        <taxon>Bacteria</taxon>
        <taxon>Pseudomonadati</taxon>
        <taxon>Pseudomonadota</taxon>
        <taxon>Alphaproteobacteria</taxon>
        <taxon>Sphingomonadales</taxon>
        <taxon>Sphingomonadaceae</taxon>
        <taxon>Sphingomonas</taxon>
    </lineage>
</organism>
<evidence type="ECO:0000256" key="1">
    <source>
        <dbReference type="ARBA" id="ARBA00022448"/>
    </source>
</evidence>
<keyword evidence="1" id="KW-0813">Transport</keyword>
<dbReference type="InterPro" id="IPR003593">
    <property type="entry name" value="AAA+_ATPase"/>
</dbReference>
<dbReference type="Proteomes" id="UP001203058">
    <property type="component" value="Unassembled WGS sequence"/>
</dbReference>
<feature type="domain" description="ABC transporter" evidence="6">
    <location>
        <begin position="1"/>
        <end position="224"/>
    </location>
</feature>
<evidence type="ECO:0000259" key="6">
    <source>
        <dbReference type="PROSITE" id="PS50893"/>
    </source>
</evidence>
<evidence type="ECO:0000256" key="4">
    <source>
        <dbReference type="ARBA" id="ARBA00022967"/>
    </source>
</evidence>
<dbReference type="GO" id="GO:0005524">
    <property type="term" value="F:ATP binding"/>
    <property type="evidence" value="ECO:0007669"/>
    <property type="project" value="UniProtKB-KW"/>
</dbReference>
<comment type="caution">
    <text evidence="7">The sequence shown here is derived from an EMBL/GenBank/DDBJ whole genome shotgun (WGS) entry which is preliminary data.</text>
</comment>
<comment type="function">
    <text evidence="5">Part of the ABC transporter complex HmuTUV involved in hemin import. Responsible for energy coupling to the transport system.</text>
</comment>
<dbReference type="Pfam" id="PF00005">
    <property type="entry name" value="ABC_tran"/>
    <property type="match status" value="1"/>
</dbReference>
<dbReference type="EMBL" id="JAKZHW010000001">
    <property type="protein sequence ID" value="MCH8615358.1"/>
    <property type="molecule type" value="Genomic_DNA"/>
</dbReference>
<sequence length="242" mass="26022">MTPLLKAQQVAIDGRLSPADLEVDAGQMVAVVGPNGAGKTSLLRALAGIELDSGGVSIDGEDIASASPARRMHLLSFLPATRGLVWPINARDVIGLGLPTRDPERVDELIELLELDPLANRPVNSLSTGERSRVLLARALAAKPQVLLLDEPLSNLDPYWVIKTLQIVREATVYGCAVLASLHDLAQMRAFDRAILVNEGTVAADRTPMELMHSPELADAFRIESSGEGWRISPAADRRSSR</sequence>
<protein>
    <submittedName>
        <fullName evidence="7">ABC transporter ATP-binding protein</fullName>
    </submittedName>
</protein>
<proteinExistence type="predicted"/>